<proteinExistence type="predicted"/>
<accession>W7Y9B1</accession>
<dbReference type="eggNOG" id="ENOG502ZN3F">
    <property type="taxonomic scope" value="Bacteria"/>
</dbReference>
<dbReference type="Gene3D" id="1.10.10.10">
    <property type="entry name" value="Winged helix-like DNA-binding domain superfamily/Winged helix DNA-binding domain"/>
    <property type="match status" value="1"/>
</dbReference>
<dbReference type="InterPro" id="IPR036388">
    <property type="entry name" value="WH-like_DNA-bd_sf"/>
</dbReference>
<evidence type="ECO:0008006" key="3">
    <source>
        <dbReference type="Google" id="ProtNLM"/>
    </source>
</evidence>
<sequence>MLTDIERKVLRILFNYSSGRRRLPSMHELEVKTGKSKGEITHYLLELEKQSYIQWESKPYVQTIKILEGWDRDGRVLEELQHTMYVKPTSNIDYWTSD</sequence>
<evidence type="ECO:0000313" key="1">
    <source>
        <dbReference type="EMBL" id="GAF07565.1"/>
    </source>
</evidence>
<keyword evidence="2" id="KW-1185">Reference proteome</keyword>
<dbReference type="AlphaFoldDB" id="W7Y9B1"/>
<dbReference type="Proteomes" id="UP000019364">
    <property type="component" value="Unassembled WGS sequence"/>
</dbReference>
<gene>
    <name evidence="1" type="ORF">JCM16418_1586</name>
</gene>
<dbReference type="SUPFAM" id="SSF46785">
    <property type="entry name" value="Winged helix' DNA-binding domain"/>
    <property type="match status" value="1"/>
</dbReference>
<protein>
    <recommendedName>
        <fullName evidence="3">LexA repressor DNA-binding domain-containing protein</fullName>
    </recommendedName>
</protein>
<dbReference type="EMBL" id="BAVZ01000003">
    <property type="protein sequence ID" value="GAF07565.1"/>
    <property type="molecule type" value="Genomic_DNA"/>
</dbReference>
<dbReference type="RefSeq" id="WP_036647154.1">
    <property type="nucleotide sequence ID" value="NZ_BAVZ01000003.1"/>
</dbReference>
<comment type="caution">
    <text evidence="1">The sequence shown here is derived from an EMBL/GenBank/DDBJ whole genome shotgun (WGS) entry which is preliminary data.</text>
</comment>
<name>W7Y9B1_9BACL</name>
<organism evidence="1 2">
    <name type="scientific">Paenibacillus pini JCM 16418</name>
    <dbReference type="NCBI Taxonomy" id="1236976"/>
    <lineage>
        <taxon>Bacteria</taxon>
        <taxon>Bacillati</taxon>
        <taxon>Bacillota</taxon>
        <taxon>Bacilli</taxon>
        <taxon>Bacillales</taxon>
        <taxon>Paenibacillaceae</taxon>
        <taxon>Paenibacillus</taxon>
    </lineage>
</organism>
<reference evidence="1 2" key="1">
    <citation type="journal article" date="2014" name="Genome Announc.">
        <title>Draft Genome Sequence of Paenibacillus pini JCM 16418T, Isolated from the Rhizosphere of Pine Tree.</title>
        <authorList>
            <person name="Yuki M."/>
            <person name="Oshima K."/>
            <person name="Suda W."/>
            <person name="Oshida Y."/>
            <person name="Kitamura K."/>
            <person name="Iida Y."/>
            <person name="Hattori M."/>
            <person name="Ohkuma M."/>
        </authorList>
    </citation>
    <scope>NUCLEOTIDE SEQUENCE [LARGE SCALE GENOMIC DNA]</scope>
    <source>
        <strain evidence="1 2">JCM 16418</strain>
    </source>
</reference>
<evidence type="ECO:0000313" key="2">
    <source>
        <dbReference type="Proteomes" id="UP000019364"/>
    </source>
</evidence>
<dbReference type="InterPro" id="IPR036390">
    <property type="entry name" value="WH_DNA-bd_sf"/>
</dbReference>